<keyword evidence="6" id="KW-1133">Transmembrane helix</keyword>
<protein>
    <submittedName>
        <fullName evidence="14">Transposon Ty3-I Gag-Pol polyprotein like</fullName>
    </submittedName>
</protein>
<dbReference type="Proteomes" id="UP000807504">
    <property type="component" value="Unassembled WGS sequence"/>
</dbReference>
<evidence type="ECO:0000256" key="6">
    <source>
        <dbReference type="ARBA" id="ARBA00022989"/>
    </source>
</evidence>
<dbReference type="GO" id="GO:0005886">
    <property type="term" value="C:plasma membrane"/>
    <property type="evidence" value="ECO:0007669"/>
    <property type="project" value="TreeGrafter"/>
</dbReference>
<dbReference type="PANTHER" id="PTHR11690:SF248">
    <property type="entry name" value="PICKPOCKET 17, ISOFORM A"/>
    <property type="match status" value="1"/>
</dbReference>
<sequence length="391" mass="45219">MIVLIRRLSADESLGDRKPSELLRIMKRRAESHNIDDSLLFELFNQATPVPVQTILASISPISSDKAADVADRILDINSISISIISSGSERNSSPVKELKSDVDLLRNEIKVLRKEVADLRRSRRRFRFPSREGIKPLSDRVKCILEFPQPTTLTQLRRYLGLFNFYRRCIPKAADILEPIVCQSNTPWSEMLWLEVLTAALIGCCYKTYIFMDLYLRYPVVVNLNSEQRSNPAVTICNLNRMKSEYQPCLQEDKENGINVVPGYEIHITLKMTLMRRLPAPYKDDCVNYGGKERLFEGSQTACMKVCIQEYSYDKCGCVELMFRGRSFWRLCDMTHSKEVCYLDKEKSTELPCHDQVAVSSWPSRAHFSKRNITAKENFRIYRISRSRED</sequence>
<evidence type="ECO:0000256" key="3">
    <source>
        <dbReference type="ARBA" id="ARBA00022448"/>
    </source>
</evidence>
<evidence type="ECO:0000313" key="14">
    <source>
        <dbReference type="EMBL" id="KAF8793544.1"/>
    </source>
</evidence>
<evidence type="ECO:0000256" key="4">
    <source>
        <dbReference type="ARBA" id="ARBA00022461"/>
    </source>
</evidence>
<dbReference type="Gene3D" id="3.30.70.270">
    <property type="match status" value="1"/>
</dbReference>
<evidence type="ECO:0000256" key="12">
    <source>
        <dbReference type="RuleBase" id="RU000679"/>
    </source>
</evidence>
<dbReference type="Pfam" id="PF00858">
    <property type="entry name" value="ASC"/>
    <property type="match status" value="2"/>
</dbReference>
<dbReference type="GO" id="GO:0015280">
    <property type="term" value="F:ligand-gated sodium channel activity"/>
    <property type="evidence" value="ECO:0007669"/>
    <property type="project" value="TreeGrafter"/>
</dbReference>
<proteinExistence type="inferred from homology"/>
<evidence type="ECO:0000256" key="8">
    <source>
        <dbReference type="ARBA" id="ARBA00023065"/>
    </source>
</evidence>
<keyword evidence="9" id="KW-0472">Membrane</keyword>
<evidence type="ECO:0000256" key="5">
    <source>
        <dbReference type="ARBA" id="ARBA00022692"/>
    </source>
</evidence>
<evidence type="ECO:0000313" key="15">
    <source>
        <dbReference type="Proteomes" id="UP000807504"/>
    </source>
</evidence>
<keyword evidence="5 12" id="KW-0812">Transmembrane</keyword>
<keyword evidence="3 12" id="KW-0813">Transport</keyword>
<evidence type="ECO:0000256" key="10">
    <source>
        <dbReference type="ARBA" id="ARBA00023201"/>
    </source>
</evidence>
<keyword evidence="4 12" id="KW-0894">Sodium channel</keyword>
<comment type="caution">
    <text evidence="14">The sequence shown here is derived from an EMBL/GenBank/DDBJ whole genome shotgun (WGS) entry which is preliminary data.</text>
</comment>
<keyword evidence="8 12" id="KW-0406">Ion transport</keyword>
<keyword evidence="10 12" id="KW-0739">Sodium transport</keyword>
<accession>A0A8T0FQT9</accession>
<evidence type="ECO:0000256" key="13">
    <source>
        <dbReference type="SAM" id="Coils"/>
    </source>
</evidence>
<comment type="subcellular location">
    <subcellularLocation>
        <location evidence="1">Membrane</location>
        <topology evidence="1">Multi-pass membrane protein</topology>
    </subcellularLocation>
</comment>
<organism evidence="14 15">
    <name type="scientific">Argiope bruennichi</name>
    <name type="common">Wasp spider</name>
    <name type="synonym">Aranea bruennichi</name>
    <dbReference type="NCBI Taxonomy" id="94029"/>
    <lineage>
        <taxon>Eukaryota</taxon>
        <taxon>Metazoa</taxon>
        <taxon>Ecdysozoa</taxon>
        <taxon>Arthropoda</taxon>
        <taxon>Chelicerata</taxon>
        <taxon>Arachnida</taxon>
        <taxon>Araneae</taxon>
        <taxon>Araneomorphae</taxon>
        <taxon>Entelegynae</taxon>
        <taxon>Araneoidea</taxon>
        <taxon>Araneidae</taxon>
        <taxon>Argiope</taxon>
    </lineage>
</organism>
<evidence type="ECO:0000256" key="9">
    <source>
        <dbReference type="ARBA" id="ARBA00023136"/>
    </source>
</evidence>
<dbReference type="InterPro" id="IPR001873">
    <property type="entry name" value="ENaC"/>
</dbReference>
<dbReference type="InterPro" id="IPR043502">
    <property type="entry name" value="DNA/RNA_pol_sf"/>
</dbReference>
<dbReference type="AlphaFoldDB" id="A0A8T0FQT9"/>
<evidence type="ECO:0000256" key="1">
    <source>
        <dbReference type="ARBA" id="ARBA00004141"/>
    </source>
</evidence>
<evidence type="ECO:0000256" key="11">
    <source>
        <dbReference type="ARBA" id="ARBA00023303"/>
    </source>
</evidence>
<dbReference type="EMBL" id="JABXBU010000003">
    <property type="protein sequence ID" value="KAF8793544.1"/>
    <property type="molecule type" value="Genomic_DNA"/>
</dbReference>
<feature type="coiled-coil region" evidence="13">
    <location>
        <begin position="96"/>
        <end position="123"/>
    </location>
</feature>
<dbReference type="PANTHER" id="PTHR11690">
    <property type="entry name" value="AMILORIDE-SENSITIVE SODIUM CHANNEL-RELATED"/>
    <property type="match status" value="1"/>
</dbReference>
<keyword evidence="7" id="KW-0915">Sodium</keyword>
<dbReference type="GO" id="GO:0071897">
    <property type="term" value="P:DNA biosynthetic process"/>
    <property type="evidence" value="ECO:0007669"/>
    <property type="project" value="UniProtKB-ARBA"/>
</dbReference>
<dbReference type="InterPro" id="IPR043128">
    <property type="entry name" value="Rev_trsase/Diguanyl_cyclase"/>
</dbReference>
<dbReference type="SUPFAM" id="SSF56672">
    <property type="entry name" value="DNA/RNA polymerases"/>
    <property type="match status" value="1"/>
</dbReference>
<reference evidence="14" key="2">
    <citation type="submission" date="2020-06" db="EMBL/GenBank/DDBJ databases">
        <authorList>
            <person name="Sheffer M."/>
        </authorList>
    </citation>
    <scope>NUCLEOTIDE SEQUENCE</scope>
</reference>
<comment type="similarity">
    <text evidence="2 12">Belongs to the amiloride-sensitive sodium channel (TC 1.A.6) family.</text>
</comment>
<keyword evidence="11 12" id="KW-0407">Ion channel</keyword>
<evidence type="ECO:0000256" key="7">
    <source>
        <dbReference type="ARBA" id="ARBA00023053"/>
    </source>
</evidence>
<evidence type="ECO:0000256" key="2">
    <source>
        <dbReference type="ARBA" id="ARBA00007193"/>
    </source>
</evidence>
<keyword evidence="15" id="KW-1185">Reference proteome</keyword>
<reference evidence="14" key="1">
    <citation type="journal article" date="2020" name="bioRxiv">
        <title>Chromosome-level reference genome of the European wasp spider Argiope bruennichi: a resource for studies on range expansion and evolutionary adaptation.</title>
        <authorList>
            <person name="Sheffer M.M."/>
            <person name="Hoppe A."/>
            <person name="Krehenwinkel H."/>
            <person name="Uhl G."/>
            <person name="Kuss A.W."/>
            <person name="Jensen L."/>
            <person name="Jensen C."/>
            <person name="Gillespie R.G."/>
            <person name="Hoff K.J."/>
            <person name="Prost S."/>
        </authorList>
    </citation>
    <scope>NUCLEOTIDE SEQUENCE</scope>
</reference>
<gene>
    <name evidence="14" type="ORF">HNY73_005009</name>
</gene>
<keyword evidence="13" id="KW-0175">Coiled coil</keyword>
<name>A0A8T0FQT9_ARGBR</name>